<dbReference type="InterPro" id="IPR036291">
    <property type="entry name" value="NAD(P)-bd_dom_sf"/>
</dbReference>
<dbReference type="InterPro" id="IPR016040">
    <property type="entry name" value="NAD(P)-bd_dom"/>
</dbReference>
<organism evidence="9 10">
    <name type="scientific">Candidatus Roizmanbacteria bacterium GW2011_GWA2_35_8</name>
    <dbReference type="NCBI Taxonomy" id="1618479"/>
    <lineage>
        <taxon>Bacteria</taxon>
        <taxon>Candidatus Roizmaniibacteriota</taxon>
    </lineage>
</organism>
<comment type="caution">
    <text evidence="9">The sequence shown here is derived from an EMBL/GenBank/DDBJ whole genome shotgun (WGS) entry which is preliminary data.</text>
</comment>
<dbReference type="AlphaFoldDB" id="A0A0G0FFX1"/>
<evidence type="ECO:0000313" key="9">
    <source>
        <dbReference type="EMBL" id="KKP86360.1"/>
    </source>
</evidence>
<comment type="catalytic activity">
    <reaction evidence="1 7">
        <text>dTDP-alpha-D-glucose = dTDP-4-dehydro-6-deoxy-alpha-D-glucose + H2O</text>
        <dbReference type="Rhea" id="RHEA:17221"/>
        <dbReference type="ChEBI" id="CHEBI:15377"/>
        <dbReference type="ChEBI" id="CHEBI:57477"/>
        <dbReference type="ChEBI" id="CHEBI:57649"/>
        <dbReference type="EC" id="4.2.1.46"/>
    </reaction>
</comment>
<evidence type="ECO:0000256" key="3">
    <source>
        <dbReference type="ARBA" id="ARBA00008178"/>
    </source>
</evidence>
<name>A0A0G0FFX1_9BACT</name>
<comment type="similarity">
    <text evidence="3 7">Belongs to the NAD(P)-dependent epimerase/dehydratase family. dTDP-glucose dehydratase subfamily.</text>
</comment>
<dbReference type="GO" id="GO:0008460">
    <property type="term" value="F:dTDP-glucose 4,6-dehydratase activity"/>
    <property type="evidence" value="ECO:0007669"/>
    <property type="project" value="UniProtKB-EC"/>
</dbReference>
<gene>
    <name evidence="9" type="ORF">UR89_C0025G0006</name>
</gene>
<dbReference type="EMBL" id="LBQX01000025">
    <property type="protein sequence ID" value="KKP86360.1"/>
    <property type="molecule type" value="Genomic_DNA"/>
</dbReference>
<feature type="domain" description="NAD(P)-binding" evidence="8">
    <location>
        <begin position="4"/>
        <end position="306"/>
    </location>
</feature>
<dbReference type="SUPFAM" id="SSF51735">
    <property type="entry name" value="NAD(P)-binding Rossmann-fold domains"/>
    <property type="match status" value="1"/>
</dbReference>
<evidence type="ECO:0000313" key="10">
    <source>
        <dbReference type="Proteomes" id="UP000034536"/>
    </source>
</evidence>
<dbReference type="GO" id="GO:0009225">
    <property type="term" value="P:nucleotide-sugar metabolic process"/>
    <property type="evidence" value="ECO:0007669"/>
    <property type="project" value="InterPro"/>
</dbReference>
<dbReference type="PATRIC" id="fig|1618479.3.peg.413"/>
<dbReference type="CDD" id="cd05246">
    <property type="entry name" value="dTDP_GD_SDR_e"/>
    <property type="match status" value="1"/>
</dbReference>
<evidence type="ECO:0000256" key="5">
    <source>
        <dbReference type="ARBA" id="ARBA00023027"/>
    </source>
</evidence>
<keyword evidence="6 7" id="KW-0456">Lyase</keyword>
<evidence type="ECO:0000256" key="7">
    <source>
        <dbReference type="RuleBase" id="RU004473"/>
    </source>
</evidence>
<reference evidence="9 10" key="1">
    <citation type="journal article" date="2015" name="Nature">
        <title>rRNA introns, odd ribosomes, and small enigmatic genomes across a large radiation of phyla.</title>
        <authorList>
            <person name="Brown C.T."/>
            <person name="Hug L.A."/>
            <person name="Thomas B.C."/>
            <person name="Sharon I."/>
            <person name="Castelle C.J."/>
            <person name="Singh A."/>
            <person name="Wilkins M.J."/>
            <person name="Williams K.H."/>
            <person name="Banfield J.F."/>
        </authorList>
    </citation>
    <scope>NUCLEOTIDE SEQUENCE [LARGE SCALE GENOMIC DNA]</scope>
</reference>
<dbReference type="Pfam" id="PF16363">
    <property type="entry name" value="GDP_Man_Dehyd"/>
    <property type="match status" value="1"/>
</dbReference>
<dbReference type="EC" id="4.2.1.46" evidence="4 7"/>
<sequence>MKLLVTGGAGFIGSNFIFYWLNKYPQDKIVNFDKLTYAGNLENLKSIEKNPSYKFVQGDICNYELTNQLIMNVDIVVHFAAESHVDRSIMDPAPFIKTNIEGTYILLEASLKNKTRFHHVSTDEVFGALDLNSKDKFNDATPYNPHSPYSASKASSDHLVRSYFDTYELPITISNCSNNFGPYQFPEKLIPLAITNIVEGKKIPVYGDGLYVRDWLYVDDHCKAIDLIIQKGQIGKTYLVGGLTEDISNIEIIKKILKIMGKDETLIEYVKDRPGHDRRYAIDWTTINKELGWKPERNFDDYLKMTIDWYVKNQDWWKRIKTGEYQKYYEKQYK</sequence>
<evidence type="ECO:0000256" key="2">
    <source>
        <dbReference type="ARBA" id="ARBA00001911"/>
    </source>
</evidence>
<dbReference type="PANTHER" id="PTHR43000">
    <property type="entry name" value="DTDP-D-GLUCOSE 4,6-DEHYDRATASE-RELATED"/>
    <property type="match status" value="1"/>
</dbReference>
<evidence type="ECO:0000259" key="8">
    <source>
        <dbReference type="Pfam" id="PF16363"/>
    </source>
</evidence>
<evidence type="ECO:0000256" key="6">
    <source>
        <dbReference type="ARBA" id="ARBA00023239"/>
    </source>
</evidence>
<keyword evidence="5" id="KW-0520">NAD</keyword>
<dbReference type="InterPro" id="IPR005888">
    <property type="entry name" value="dTDP_Gluc_deHydtase"/>
</dbReference>
<dbReference type="Gene3D" id="3.40.50.720">
    <property type="entry name" value="NAD(P)-binding Rossmann-like Domain"/>
    <property type="match status" value="1"/>
</dbReference>
<proteinExistence type="inferred from homology"/>
<dbReference type="FunFam" id="3.40.50.720:FF:000304">
    <property type="entry name" value="UDP-glucose 4,6-dehydratase"/>
    <property type="match status" value="1"/>
</dbReference>
<evidence type="ECO:0000256" key="4">
    <source>
        <dbReference type="ARBA" id="ARBA00011990"/>
    </source>
</evidence>
<dbReference type="Proteomes" id="UP000034536">
    <property type="component" value="Unassembled WGS sequence"/>
</dbReference>
<comment type="cofactor">
    <cofactor evidence="2 7">
        <name>NAD(+)</name>
        <dbReference type="ChEBI" id="CHEBI:57540"/>
    </cofactor>
</comment>
<accession>A0A0G0FFX1</accession>
<dbReference type="Gene3D" id="3.90.25.10">
    <property type="entry name" value="UDP-galactose 4-epimerase, domain 1"/>
    <property type="match status" value="1"/>
</dbReference>
<evidence type="ECO:0000256" key="1">
    <source>
        <dbReference type="ARBA" id="ARBA00001539"/>
    </source>
</evidence>
<dbReference type="NCBIfam" id="TIGR01181">
    <property type="entry name" value="dTDP_gluc_dehyt"/>
    <property type="match status" value="1"/>
</dbReference>
<protein>
    <recommendedName>
        <fullName evidence="4 7">dTDP-glucose 4,6-dehydratase</fullName>
        <ecNumber evidence="4 7">4.2.1.46</ecNumber>
    </recommendedName>
</protein>